<evidence type="ECO:0000256" key="2">
    <source>
        <dbReference type="ARBA" id="ARBA00023002"/>
    </source>
</evidence>
<dbReference type="PROSITE" id="PS51257">
    <property type="entry name" value="PROKAR_LIPOPROTEIN"/>
    <property type="match status" value="1"/>
</dbReference>
<proteinExistence type="inferred from homology"/>
<dbReference type="Pfam" id="PF00106">
    <property type="entry name" value="adh_short"/>
    <property type="match status" value="1"/>
</dbReference>
<dbReference type="PANTHER" id="PTHR44196:SF1">
    <property type="entry name" value="DEHYDROGENASE_REDUCTASE SDR FAMILY MEMBER 7B"/>
    <property type="match status" value="1"/>
</dbReference>
<evidence type="ECO:0000313" key="3">
    <source>
        <dbReference type="EMBL" id="AIA56217.1"/>
    </source>
</evidence>
<dbReference type="GO" id="GO:0016020">
    <property type="term" value="C:membrane"/>
    <property type="evidence" value="ECO:0007669"/>
    <property type="project" value="TreeGrafter"/>
</dbReference>
<dbReference type="EC" id="1.1.1.-" evidence="3"/>
<dbReference type="KEGG" id="acz:Acaty_c2370"/>
<dbReference type="Gene3D" id="3.40.50.720">
    <property type="entry name" value="NAD(P)-binding Rossmann-like Domain"/>
    <property type="match status" value="1"/>
</dbReference>
<dbReference type="SUPFAM" id="SSF51735">
    <property type="entry name" value="NAD(P)-binding Rossmann-fold domains"/>
    <property type="match status" value="1"/>
</dbReference>
<accession>A0A060A270</accession>
<dbReference type="PRINTS" id="PR00081">
    <property type="entry name" value="GDHRDH"/>
</dbReference>
<reference evidence="3 4" key="1">
    <citation type="journal article" date="2009" name="J. Bacteriol.">
        <title>Draft genome sequence of the extremely acidophilic bacterium Acidithiobacillus caldus ATCC 51756 reveals metabolic versatility in the genus Acidithiobacillus.</title>
        <authorList>
            <person name="Valdes J."/>
            <person name="Quatrini R."/>
            <person name="Hallberg K."/>
            <person name="Dopson M."/>
            <person name="Valenzuela P.D."/>
            <person name="Holmes D.S."/>
        </authorList>
    </citation>
    <scope>NUCLEOTIDE SEQUENCE [LARGE SCALE GENOMIC DNA]</scope>
    <source>
        <strain evidence="4">ATCC 51756 / DSM 8584 / KU</strain>
    </source>
</reference>
<evidence type="ECO:0000313" key="4">
    <source>
        <dbReference type="Proteomes" id="UP000005522"/>
    </source>
</evidence>
<dbReference type="AlphaFoldDB" id="A0A060A270"/>
<dbReference type="eggNOG" id="COG0300">
    <property type="taxonomic scope" value="Bacteria"/>
</dbReference>
<dbReference type="Proteomes" id="UP000005522">
    <property type="component" value="Chromosome"/>
</dbReference>
<organism evidence="3 4">
    <name type="scientific">Acidithiobacillus caldus (strain ATCC 51756 / DSM 8584 / KU)</name>
    <dbReference type="NCBI Taxonomy" id="637389"/>
    <lineage>
        <taxon>Bacteria</taxon>
        <taxon>Pseudomonadati</taxon>
        <taxon>Pseudomonadota</taxon>
        <taxon>Acidithiobacillia</taxon>
        <taxon>Acidithiobacillales</taxon>
        <taxon>Acidithiobacillaceae</taxon>
        <taxon>Acidithiobacillus</taxon>
    </lineage>
</organism>
<dbReference type="RefSeq" id="WP_004868895.1">
    <property type="nucleotide sequence ID" value="NZ_CP005986.1"/>
</dbReference>
<dbReference type="InterPro" id="IPR002347">
    <property type="entry name" value="SDR_fam"/>
</dbReference>
<sequence length="261" mass="28190">MNTDFWRGKRCWLVGASSGIGAACARALADAGARVAISARDQAALDALLAELPQGTAEASSAHLAVAVDVRSDTAVASAWERVHGVWGGVDLLLYLAGNYLPARSWDLDVGRAQDILDINYLGALRAVSCVLPGFLAAGAGHIALTSSVAGLRGLPKSLYYGPSKAALTHLAEILRLDLESRGVRIQVIHPGFVATPLTAQNDFAMPHLLQPEEAAQLLLRGLERKAFEVHFPKAFTRRFHWLRCLPYSWYFPLIRRATGL</sequence>
<evidence type="ECO:0000256" key="1">
    <source>
        <dbReference type="ARBA" id="ARBA00006484"/>
    </source>
</evidence>
<name>A0A060A270_ACICK</name>
<gene>
    <name evidence="3" type="ORF">Acaty_c2370</name>
</gene>
<dbReference type="PANTHER" id="PTHR44196">
    <property type="entry name" value="DEHYDROGENASE/REDUCTASE SDR FAMILY MEMBER 7B"/>
    <property type="match status" value="1"/>
</dbReference>
<dbReference type="HOGENOM" id="CLU_010194_2_1_6"/>
<dbReference type="InterPro" id="IPR036291">
    <property type="entry name" value="NAD(P)-bd_dom_sf"/>
</dbReference>
<comment type="similarity">
    <text evidence="1">Belongs to the short-chain dehydrogenases/reductases (SDR) family.</text>
</comment>
<protein>
    <submittedName>
        <fullName evidence="3">Oxidoreductase, short-chain dehydrogenase/reductase family</fullName>
        <ecNumber evidence="3">1.1.1.-</ecNumber>
    </submittedName>
</protein>
<dbReference type="GO" id="GO:0016491">
    <property type="term" value="F:oxidoreductase activity"/>
    <property type="evidence" value="ECO:0007669"/>
    <property type="project" value="UniProtKB-KW"/>
</dbReference>
<dbReference type="EMBL" id="CP005986">
    <property type="protein sequence ID" value="AIA56217.1"/>
    <property type="molecule type" value="Genomic_DNA"/>
</dbReference>
<keyword evidence="2 3" id="KW-0560">Oxidoreductase</keyword>